<evidence type="ECO:0000256" key="1">
    <source>
        <dbReference type="ARBA" id="ARBA00009580"/>
    </source>
</evidence>
<dbReference type="PANTHER" id="PTHR31126:SF1">
    <property type="entry name" value="TYROSINE SPECIFIC PROTEIN PHOSPHATASES DOMAIN-CONTAINING PROTEIN"/>
    <property type="match status" value="1"/>
</dbReference>
<dbReference type="PROSITE" id="PS50056">
    <property type="entry name" value="TYR_PHOSPHATASE_2"/>
    <property type="match status" value="1"/>
</dbReference>
<accession>A0ABV6ZV99</accession>
<evidence type="ECO:0000313" key="4">
    <source>
        <dbReference type="Proteomes" id="UP001595379"/>
    </source>
</evidence>
<dbReference type="PANTHER" id="PTHR31126">
    <property type="entry name" value="TYROSINE-PROTEIN PHOSPHATASE"/>
    <property type="match status" value="1"/>
</dbReference>
<evidence type="ECO:0000313" key="3">
    <source>
        <dbReference type="EMBL" id="MFC2925324.1"/>
    </source>
</evidence>
<dbReference type="InterPro" id="IPR026893">
    <property type="entry name" value="Tyr/Ser_Pase_IphP-type"/>
</dbReference>
<name>A0ABV6ZV99_9PROT</name>
<comment type="caution">
    <text evidence="3">The sequence shown here is derived from an EMBL/GenBank/DDBJ whole genome shotgun (WGS) entry which is preliminary data.</text>
</comment>
<dbReference type="PROSITE" id="PS00383">
    <property type="entry name" value="TYR_PHOSPHATASE_1"/>
    <property type="match status" value="1"/>
</dbReference>
<organism evidence="3 4">
    <name type="scientific">Hyphobacterium vulgare</name>
    <dbReference type="NCBI Taxonomy" id="1736751"/>
    <lineage>
        <taxon>Bacteria</taxon>
        <taxon>Pseudomonadati</taxon>
        <taxon>Pseudomonadota</taxon>
        <taxon>Alphaproteobacteria</taxon>
        <taxon>Maricaulales</taxon>
        <taxon>Maricaulaceae</taxon>
        <taxon>Hyphobacterium</taxon>
    </lineage>
</organism>
<dbReference type="InterPro" id="IPR029021">
    <property type="entry name" value="Prot-tyrosine_phosphatase-like"/>
</dbReference>
<evidence type="ECO:0000259" key="2">
    <source>
        <dbReference type="PROSITE" id="PS50056"/>
    </source>
</evidence>
<dbReference type="EMBL" id="JBHRSV010000002">
    <property type="protein sequence ID" value="MFC2925324.1"/>
    <property type="molecule type" value="Genomic_DNA"/>
</dbReference>
<dbReference type="Gene3D" id="3.90.190.10">
    <property type="entry name" value="Protein tyrosine phosphatase superfamily"/>
    <property type="match status" value="1"/>
</dbReference>
<feature type="domain" description="Tyrosine specific protein phosphatases" evidence="2">
    <location>
        <begin position="126"/>
        <end position="175"/>
    </location>
</feature>
<sequence length="256" mass="28457">MSRVIAFDGIRNFRHFGEYGTRDGRTVRRGLYRSGHFARASNEDIARLTDMRLTLVTDLRRPLEREREPSRWDDVLNPRVLSSSIAGHAEPPHMAFLREGDLSAKGIRDFMLATYRRLPTDPGNRQAFAAGLRALADHASSESFVVHCAAGKDRTGIFCAMALELAGVDRGTVIEDYLMTNSAVDYDRLVPEVAANIADRTGRAVEENSMRIFLGVDGDYLNEAFGVMGSAEAYMRTELGLSDDEIARLRTALVRG</sequence>
<reference evidence="4" key="1">
    <citation type="journal article" date="2019" name="Int. J. Syst. Evol. Microbiol.">
        <title>The Global Catalogue of Microorganisms (GCM) 10K type strain sequencing project: providing services to taxonomists for standard genome sequencing and annotation.</title>
        <authorList>
            <consortium name="The Broad Institute Genomics Platform"/>
            <consortium name="The Broad Institute Genome Sequencing Center for Infectious Disease"/>
            <person name="Wu L."/>
            <person name="Ma J."/>
        </authorList>
    </citation>
    <scope>NUCLEOTIDE SEQUENCE [LARGE SCALE GENOMIC DNA]</scope>
    <source>
        <strain evidence="4">KCTC 52487</strain>
    </source>
</reference>
<comment type="similarity">
    <text evidence="1">Belongs to the protein-tyrosine phosphatase family.</text>
</comment>
<dbReference type="Proteomes" id="UP001595379">
    <property type="component" value="Unassembled WGS sequence"/>
</dbReference>
<gene>
    <name evidence="3" type="ORF">ACFOOR_04320</name>
</gene>
<dbReference type="RefSeq" id="WP_343165048.1">
    <property type="nucleotide sequence ID" value="NZ_JBHRSV010000002.1"/>
</dbReference>
<dbReference type="SUPFAM" id="SSF52799">
    <property type="entry name" value="(Phosphotyrosine protein) phosphatases II"/>
    <property type="match status" value="1"/>
</dbReference>
<protein>
    <submittedName>
        <fullName evidence="3">Tyrosine-protein phosphatase</fullName>
    </submittedName>
</protein>
<dbReference type="InterPro" id="IPR000387">
    <property type="entry name" value="Tyr_Pase_dom"/>
</dbReference>
<keyword evidence="4" id="KW-1185">Reference proteome</keyword>
<dbReference type="InterPro" id="IPR016130">
    <property type="entry name" value="Tyr_Pase_AS"/>
</dbReference>
<proteinExistence type="inferred from homology"/>
<dbReference type="Pfam" id="PF13350">
    <property type="entry name" value="Y_phosphatase3"/>
    <property type="match status" value="1"/>
</dbReference>